<dbReference type="GO" id="GO:0016114">
    <property type="term" value="P:terpenoid biosynthetic process"/>
    <property type="evidence" value="ECO:0007669"/>
    <property type="project" value="UniProtKB-UniRule"/>
</dbReference>
<evidence type="ECO:0000313" key="7">
    <source>
        <dbReference type="Proteomes" id="UP000244016"/>
    </source>
</evidence>
<protein>
    <recommendedName>
        <fullName evidence="5">4-hydroxy-3-methylbut-2-enyl diphosphate reductase</fullName>
        <shortName evidence="5">HMBPP reductase</shortName>
        <ecNumber evidence="5">1.17.7.4</ecNumber>
    </recommendedName>
</protein>
<comment type="pathway">
    <text evidence="5">Isoprenoid biosynthesis; isopentenyl diphosphate biosynthesis via DXP pathway; isopentenyl diphosphate from 1-deoxy-D-xylulose 5-phosphate: step 6/6.</text>
</comment>
<dbReference type="InterPro" id="IPR003451">
    <property type="entry name" value="LytB/IspH"/>
</dbReference>
<keyword evidence="4 5" id="KW-0411">Iron-sulfur</keyword>
<evidence type="ECO:0000256" key="5">
    <source>
        <dbReference type="HAMAP-Rule" id="MF_00191"/>
    </source>
</evidence>
<dbReference type="GO" id="GO:0046872">
    <property type="term" value="F:metal ion binding"/>
    <property type="evidence" value="ECO:0007669"/>
    <property type="project" value="UniProtKB-KW"/>
</dbReference>
<evidence type="ECO:0000256" key="3">
    <source>
        <dbReference type="ARBA" id="ARBA00023004"/>
    </source>
</evidence>
<keyword evidence="5" id="KW-0560">Oxidoreductase</keyword>
<sequence>MEVVRISPRGYCHGVVAAMVKAIRAARDPSFPRPLYILGMLVHNRYVVEAFARLGVETLDGADRLSLLETIERGTVIFTAHGVSPAVRRRAAEKGLTVVDATCPDVLRTHELIAKKARQGYAILYIGRAGHPEPEGAVGVAPEHVYLVETAEDVDRLPDFTGRPVAITNQTTMSQWDVADIVAYARERFPHAEVHDEICLATQVRQVAVAKQARGADLTIVVGDPRSNNTARLAQVSEQVAGVKAYRVSDVEEIDPRWLFGARRVAVTSGASTPTAITNEVIAYLERFRPEDPATWQPVRRVTLEDILPKIPPESEIPHTGRPPA</sequence>
<dbReference type="CDD" id="cd13944">
    <property type="entry name" value="lytB_ispH"/>
    <property type="match status" value="1"/>
</dbReference>
<comment type="similarity">
    <text evidence="5">Belongs to the IspH family.</text>
</comment>
<feature type="binding site" evidence="5">
    <location>
        <position position="131"/>
    </location>
    <ligand>
        <name>(2E)-4-hydroxy-3-methylbut-2-enyl diphosphate</name>
        <dbReference type="ChEBI" id="CHEBI:128753"/>
    </ligand>
</feature>
<feature type="binding site" evidence="5">
    <location>
        <position position="81"/>
    </location>
    <ligand>
        <name>(2E)-4-hydroxy-3-methylbut-2-enyl diphosphate</name>
        <dbReference type="ChEBI" id="CHEBI:128753"/>
    </ligand>
</feature>
<feature type="binding site" evidence="5">
    <location>
        <position position="227"/>
    </location>
    <ligand>
        <name>(2E)-4-hydroxy-3-methylbut-2-enyl diphosphate</name>
        <dbReference type="ChEBI" id="CHEBI:128753"/>
    </ligand>
</feature>
<dbReference type="AlphaFoldDB" id="A0A2T5G7D8"/>
<dbReference type="Gene3D" id="3.40.50.11270">
    <property type="match status" value="1"/>
</dbReference>
<dbReference type="EMBL" id="PEBW01000003">
    <property type="protein sequence ID" value="PTQ52101.1"/>
    <property type="molecule type" value="Genomic_DNA"/>
</dbReference>
<evidence type="ECO:0000256" key="4">
    <source>
        <dbReference type="ARBA" id="ARBA00023014"/>
    </source>
</evidence>
<feature type="binding site" evidence="5">
    <location>
        <position position="103"/>
    </location>
    <ligand>
        <name>[4Fe-4S] cluster</name>
        <dbReference type="ChEBI" id="CHEBI:49883"/>
    </ligand>
</feature>
<accession>A0A2T5G7D8</accession>
<dbReference type="PANTHER" id="PTHR30426:SF0">
    <property type="entry name" value="4-HYDROXY-3-METHYLBUT-2-ENYL DIPHOSPHATE REDUCTASE"/>
    <property type="match status" value="1"/>
</dbReference>
<feature type="binding site" evidence="5">
    <location>
        <position position="272"/>
    </location>
    <ligand>
        <name>(2E)-4-hydroxy-3-methylbut-2-enyl diphosphate</name>
        <dbReference type="ChEBI" id="CHEBI:128753"/>
    </ligand>
</feature>
<feature type="binding site" evidence="5">
    <location>
        <position position="227"/>
    </location>
    <ligand>
        <name>isopentenyl diphosphate</name>
        <dbReference type="ChEBI" id="CHEBI:128769"/>
    </ligand>
</feature>
<feature type="binding site" evidence="5">
    <location>
        <position position="131"/>
    </location>
    <ligand>
        <name>dimethylallyl diphosphate</name>
        <dbReference type="ChEBI" id="CHEBI:57623"/>
    </ligand>
</feature>
<proteinExistence type="inferred from homology"/>
<comment type="caution">
    <text evidence="5">Lacks conserved residue(s) required for the propagation of feature annotation.</text>
</comment>
<dbReference type="NCBIfam" id="NF002187">
    <property type="entry name" value="PRK01045.1-1"/>
    <property type="match status" value="1"/>
</dbReference>
<feature type="binding site" evidence="5">
    <location>
        <position position="227"/>
    </location>
    <ligand>
        <name>dimethylallyl diphosphate</name>
        <dbReference type="ChEBI" id="CHEBI:57623"/>
    </ligand>
</feature>
<evidence type="ECO:0000256" key="2">
    <source>
        <dbReference type="ARBA" id="ARBA00022723"/>
    </source>
</evidence>
<feature type="binding site" evidence="5">
    <location>
        <position position="199"/>
    </location>
    <ligand>
        <name>[4Fe-4S] cluster</name>
        <dbReference type="ChEBI" id="CHEBI:49883"/>
    </ligand>
</feature>
<comment type="catalytic activity">
    <reaction evidence="5">
        <text>dimethylallyl diphosphate + 2 oxidized [2Fe-2S]-[ferredoxin] + H2O = (2E)-4-hydroxy-3-methylbut-2-enyl diphosphate + 2 reduced [2Fe-2S]-[ferredoxin] + 2 H(+)</text>
        <dbReference type="Rhea" id="RHEA:24825"/>
        <dbReference type="Rhea" id="RHEA-COMP:10000"/>
        <dbReference type="Rhea" id="RHEA-COMP:10001"/>
        <dbReference type="ChEBI" id="CHEBI:15377"/>
        <dbReference type="ChEBI" id="CHEBI:15378"/>
        <dbReference type="ChEBI" id="CHEBI:33737"/>
        <dbReference type="ChEBI" id="CHEBI:33738"/>
        <dbReference type="ChEBI" id="CHEBI:57623"/>
        <dbReference type="ChEBI" id="CHEBI:128753"/>
        <dbReference type="EC" id="1.17.7.4"/>
    </reaction>
</comment>
<gene>
    <name evidence="5" type="primary">ispH</name>
    <name evidence="6" type="ORF">BLITH_1068</name>
</gene>
<feature type="binding site" evidence="5">
    <location>
        <position position="43"/>
    </location>
    <ligand>
        <name>dimethylallyl diphosphate</name>
        <dbReference type="ChEBI" id="CHEBI:57623"/>
    </ligand>
</feature>
<keyword evidence="5" id="KW-0414">Isoprene biosynthesis</keyword>
<dbReference type="PANTHER" id="PTHR30426">
    <property type="entry name" value="4-HYDROXY-3-METHYLBUT-2-ENYL DIPHOSPHATE REDUCTASE"/>
    <property type="match status" value="1"/>
</dbReference>
<dbReference type="GO" id="GO:0051539">
    <property type="term" value="F:4 iron, 4 sulfur cluster binding"/>
    <property type="evidence" value="ECO:0007669"/>
    <property type="project" value="UniProtKB-UniRule"/>
</dbReference>
<evidence type="ECO:0000256" key="1">
    <source>
        <dbReference type="ARBA" id="ARBA00022485"/>
    </source>
</evidence>
<dbReference type="GO" id="GO:0019288">
    <property type="term" value="P:isopentenyl diphosphate biosynthetic process, methylerythritol 4-phosphate pathway"/>
    <property type="evidence" value="ECO:0007669"/>
    <property type="project" value="UniProtKB-UniRule"/>
</dbReference>
<feature type="binding site" evidence="5">
    <location>
        <position position="43"/>
    </location>
    <ligand>
        <name>(2E)-4-hydroxy-3-methylbut-2-enyl diphosphate</name>
        <dbReference type="ChEBI" id="CHEBI:128753"/>
    </ligand>
</feature>
<dbReference type="Proteomes" id="UP000244016">
    <property type="component" value="Unassembled WGS sequence"/>
</dbReference>
<feature type="binding site" evidence="5">
    <location>
        <position position="131"/>
    </location>
    <ligand>
        <name>isopentenyl diphosphate</name>
        <dbReference type="ChEBI" id="CHEBI:128769"/>
    </ligand>
</feature>
<feature type="binding site" evidence="5">
    <location>
        <position position="272"/>
    </location>
    <ligand>
        <name>isopentenyl diphosphate</name>
        <dbReference type="ChEBI" id="CHEBI:128769"/>
    </ligand>
</feature>
<dbReference type="HAMAP" id="MF_00191">
    <property type="entry name" value="IspH"/>
    <property type="match status" value="1"/>
</dbReference>
<reference evidence="6 7" key="1">
    <citation type="submission" date="2017-08" db="EMBL/GenBank/DDBJ databases">
        <title>Burning lignite coal seam in the remote Altai Mountains harbors a hydrogen-driven thermophilic microbial community.</title>
        <authorList>
            <person name="Kadnikov V.V."/>
            <person name="Mardanov A.V."/>
            <person name="Ivasenko D."/>
            <person name="Beletsky A.V."/>
            <person name="Karnachuk O.V."/>
            <person name="Ravin N.V."/>
        </authorList>
    </citation>
    <scope>NUCLEOTIDE SEQUENCE [LARGE SCALE GENOMIC DNA]</scope>
    <source>
        <strain evidence="6">AL31</strain>
    </source>
</reference>
<dbReference type="GO" id="GO:0050992">
    <property type="term" value="P:dimethylallyl diphosphate biosynthetic process"/>
    <property type="evidence" value="ECO:0007669"/>
    <property type="project" value="UniProtKB-UniRule"/>
</dbReference>
<keyword evidence="2 5" id="KW-0479">Metal-binding</keyword>
<keyword evidence="3 5" id="KW-0408">Iron</keyword>
<feature type="binding site" evidence="5">
    <location>
        <position position="81"/>
    </location>
    <ligand>
        <name>dimethylallyl diphosphate</name>
        <dbReference type="ChEBI" id="CHEBI:57623"/>
    </ligand>
</feature>
<comment type="caution">
    <text evidence="6">The sequence shown here is derived from an EMBL/GenBank/DDBJ whole genome shotgun (WGS) entry which is preliminary data.</text>
</comment>
<organism evidence="6 7">
    <name type="scientific">Brockia lithotrophica</name>
    <dbReference type="NCBI Taxonomy" id="933949"/>
    <lineage>
        <taxon>Bacteria</taxon>
        <taxon>Bacillati</taxon>
        <taxon>Bacillota</taxon>
        <taxon>Bacilli</taxon>
        <taxon>Bacillales</taxon>
        <taxon>Bacillales Family X. Incertae Sedis</taxon>
        <taxon>Brockia</taxon>
    </lineage>
</organism>
<dbReference type="UniPathway" id="UPA00059">
    <property type="reaction ID" value="UER00105"/>
</dbReference>
<comment type="function">
    <text evidence="5">Catalyzes the conversion of 1-hydroxy-2-methyl-2-(E)-butenyl 4-diphosphate (HMBPP) into a mixture of isopentenyl diphosphate (IPP) and dimethylallyl diphosphate (DMAPP). Acts in the terminal step of the DOXP/MEP pathway for isoprenoid precursor biosynthesis.</text>
</comment>
<comment type="catalytic activity">
    <reaction evidence="5">
        <text>isopentenyl diphosphate + 2 oxidized [2Fe-2S]-[ferredoxin] + H2O = (2E)-4-hydroxy-3-methylbut-2-enyl diphosphate + 2 reduced [2Fe-2S]-[ferredoxin] + 2 H(+)</text>
        <dbReference type="Rhea" id="RHEA:24488"/>
        <dbReference type="Rhea" id="RHEA-COMP:10000"/>
        <dbReference type="Rhea" id="RHEA-COMP:10001"/>
        <dbReference type="ChEBI" id="CHEBI:15377"/>
        <dbReference type="ChEBI" id="CHEBI:15378"/>
        <dbReference type="ChEBI" id="CHEBI:33737"/>
        <dbReference type="ChEBI" id="CHEBI:33738"/>
        <dbReference type="ChEBI" id="CHEBI:128753"/>
        <dbReference type="ChEBI" id="CHEBI:128769"/>
        <dbReference type="EC" id="1.17.7.4"/>
    </reaction>
</comment>
<dbReference type="UniPathway" id="UPA00056">
    <property type="reaction ID" value="UER00097"/>
</dbReference>
<dbReference type="EC" id="1.17.7.4" evidence="5"/>
<comment type="pathway">
    <text evidence="5">Isoprenoid biosynthesis; dimethylallyl diphosphate biosynthesis; dimethylallyl diphosphate from (2E)-4-hydroxy-3-methylbutenyl diphosphate: step 1/1.</text>
</comment>
<feature type="binding site" evidence="5">
    <location>
        <position position="229"/>
    </location>
    <ligand>
        <name>(2E)-4-hydroxy-3-methylbut-2-enyl diphosphate</name>
        <dbReference type="ChEBI" id="CHEBI:128753"/>
    </ligand>
</feature>
<dbReference type="Gene3D" id="3.40.1010.20">
    <property type="entry name" value="4-hydroxy-3-methylbut-2-enyl diphosphate reductase, catalytic domain"/>
    <property type="match status" value="2"/>
</dbReference>
<dbReference type="GO" id="GO:0051745">
    <property type="term" value="F:4-hydroxy-3-methylbut-2-enyl diphosphate reductase activity"/>
    <property type="evidence" value="ECO:0007669"/>
    <property type="project" value="UniProtKB-UniRule"/>
</dbReference>
<feature type="active site" description="Proton donor" evidence="5">
    <location>
        <position position="133"/>
    </location>
</feature>
<feature type="binding site" evidence="5">
    <location>
        <position position="229"/>
    </location>
    <ligand>
        <name>dimethylallyl diphosphate</name>
        <dbReference type="ChEBI" id="CHEBI:57623"/>
    </ligand>
</feature>
<dbReference type="NCBIfam" id="TIGR00216">
    <property type="entry name" value="ispH_lytB"/>
    <property type="match status" value="1"/>
</dbReference>
<feature type="binding site" evidence="5">
    <location>
        <position position="272"/>
    </location>
    <ligand>
        <name>dimethylallyl diphosphate</name>
        <dbReference type="ChEBI" id="CHEBI:57623"/>
    </ligand>
</feature>
<comment type="cofactor">
    <cofactor evidence="5">
        <name>[4Fe-4S] cluster</name>
        <dbReference type="ChEBI" id="CHEBI:49883"/>
    </cofactor>
    <text evidence="5">Binds 1 [4Fe-4S] cluster per subunit.</text>
</comment>
<dbReference type="Pfam" id="PF02401">
    <property type="entry name" value="LYTB"/>
    <property type="match status" value="1"/>
</dbReference>
<keyword evidence="1 5" id="KW-0004">4Fe-4S</keyword>
<feature type="binding site" evidence="5">
    <location>
        <position position="12"/>
    </location>
    <ligand>
        <name>[4Fe-4S] cluster</name>
        <dbReference type="ChEBI" id="CHEBI:49883"/>
    </ligand>
</feature>
<feature type="binding site" evidence="5">
    <location>
        <position position="43"/>
    </location>
    <ligand>
        <name>isopentenyl diphosphate</name>
        <dbReference type="ChEBI" id="CHEBI:128769"/>
    </ligand>
</feature>
<evidence type="ECO:0000313" key="6">
    <source>
        <dbReference type="EMBL" id="PTQ52101.1"/>
    </source>
</evidence>
<feature type="binding site" evidence="5">
    <location>
        <position position="171"/>
    </location>
    <ligand>
        <name>(2E)-4-hydroxy-3-methylbut-2-enyl diphosphate</name>
        <dbReference type="ChEBI" id="CHEBI:128753"/>
    </ligand>
</feature>
<feature type="binding site" evidence="5">
    <location>
        <position position="81"/>
    </location>
    <ligand>
        <name>isopentenyl diphosphate</name>
        <dbReference type="ChEBI" id="CHEBI:128769"/>
    </ligand>
</feature>
<name>A0A2T5G7D8_9BACL</name>
<feature type="binding site" evidence="5">
    <location>
        <position position="229"/>
    </location>
    <ligand>
        <name>isopentenyl diphosphate</name>
        <dbReference type="ChEBI" id="CHEBI:128769"/>
    </ligand>
</feature>